<name>A0A0H5QNQ8_9EUKA</name>
<evidence type="ECO:0000313" key="1">
    <source>
        <dbReference type="EMBL" id="CRZ03638.1"/>
    </source>
</evidence>
<organism evidence="1">
    <name type="scientific">Spongospora subterranea</name>
    <dbReference type="NCBI Taxonomy" id="70186"/>
    <lineage>
        <taxon>Eukaryota</taxon>
        <taxon>Sar</taxon>
        <taxon>Rhizaria</taxon>
        <taxon>Endomyxa</taxon>
        <taxon>Phytomyxea</taxon>
        <taxon>Plasmodiophorida</taxon>
        <taxon>Plasmodiophoridae</taxon>
        <taxon>Spongospora</taxon>
    </lineage>
</organism>
<accession>A0A0H5QNQ8</accession>
<dbReference type="AlphaFoldDB" id="A0A0H5QNQ8"/>
<protein>
    <submittedName>
        <fullName evidence="1">Uncharacterized protein</fullName>
    </submittedName>
</protein>
<sequence>TARSRGITNERHINARFSQRVFAGEYKLGPTNLRHLQGELINRRVPPTLHPAVARADGQELATLHQSYAAKQDTGDEVRTVGIAAFDRYVIAPVFRDIDSNADAFLNMD</sequence>
<reference evidence="1" key="1">
    <citation type="submission" date="2015-04" db="EMBL/GenBank/DDBJ databases">
        <title>The genome sequence of the plant pathogenic Rhizarian Plasmodiophora brassicae reveals insights in its biotrophic life cycle and the origin of chitin synthesis.</title>
        <authorList>
            <person name="Schwelm A."/>
            <person name="Fogelqvist J."/>
            <person name="Knaust A."/>
            <person name="Julke S."/>
            <person name="Lilja T."/>
            <person name="Dhandapani V."/>
            <person name="Bonilla-Rosso G."/>
            <person name="Karlsson M."/>
            <person name="Shevchenko A."/>
            <person name="Choi S.R."/>
            <person name="Kim H.G."/>
            <person name="Park J.Y."/>
            <person name="Lim Y.P."/>
            <person name="Ludwig-Muller J."/>
            <person name="Dixelius C."/>
        </authorList>
    </citation>
    <scope>NUCLEOTIDE SEQUENCE</scope>
    <source>
        <tissue evidence="1">Potato root galls</tissue>
    </source>
</reference>
<dbReference type="EMBL" id="HACM01003196">
    <property type="protein sequence ID" value="CRZ03638.1"/>
    <property type="molecule type" value="Transcribed_RNA"/>
</dbReference>
<feature type="non-terminal residue" evidence="1">
    <location>
        <position position="1"/>
    </location>
</feature>
<proteinExistence type="predicted"/>
<feature type="non-terminal residue" evidence="1">
    <location>
        <position position="109"/>
    </location>
</feature>